<sequence>MKKIVLLALTAIGFLSISCKEEKKDENTENKKAPVKENFYVEITAQAAKKDDFAVYYTEDGTIEFKPEKALWRGIAANKEETMVIDFPADIIPTHIRLDLGLNKEQDSVTISKIKIGYLDNAIEIKGSQFFDYFVIDNQFKTTVDPSKATITFIKNGTEYKTPYYYPRQELVNKIKQITAGLKATN</sequence>
<dbReference type="AlphaFoldDB" id="A0A255YVT4"/>
<keyword evidence="2" id="KW-1185">Reference proteome</keyword>
<dbReference type="PROSITE" id="PS51257">
    <property type="entry name" value="PROKAR_LIPOPROTEIN"/>
    <property type="match status" value="1"/>
</dbReference>
<name>A0A255YVT4_9FLAO</name>
<dbReference type="EMBL" id="NOXV01000299">
    <property type="protein sequence ID" value="OYQ33312.1"/>
    <property type="molecule type" value="Genomic_DNA"/>
</dbReference>
<reference evidence="1 2" key="1">
    <citation type="submission" date="2017-07" db="EMBL/GenBank/DDBJ databases">
        <title>Flavobacterium cyanobacteriorum sp. nov., isolated from cyanobacterial aggregates in a eutrophic lake.</title>
        <authorList>
            <person name="Cai H."/>
        </authorList>
    </citation>
    <scope>NUCLEOTIDE SEQUENCE [LARGE SCALE GENOMIC DNA]</scope>
    <source>
        <strain evidence="1 2">TH021</strain>
    </source>
</reference>
<dbReference type="RefSeq" id="WP_094416267.1">
    <property type="nucleotide sequence ID" value="NZ_NOXV01000299.1"/>
</dbReference>
<organism evidence="1 2">
    <name type="scientific">Flavobacterium cyanobacteriorum</name>
    <dbReference type="NCBI Taxonomy" id="2022802"/>
    <lineage>
        <taxon>Bacteria</taxon>
        <taxon>Pseudomonadati</taxon>
        <taxon>Bacteroidota</taxon>
        <taxon>Flavobacteriia</taxon>
        <taxon>Flavobacteriales</taxon>
        <taxon>Flavobacteriaceae</taxon>
        <taxon>Flavobacterium</taxon>
    </lineage>
</organism>
<proteinExistence type="predicted"/>
<protein>
    <submittedName>
        <fullName evidence="1">Uncharacterized protein</fullName>
    </submittedName>
</protein>
<evidence type="ECO:0000313" key="1">
    <source>
        <dbReference type="EMBL" id="OYQ33312.1"/>
    </source>
</evidence>
<evidence type="ECO:0000313" key="2">
    <source>
        <dbReference type="Proteomes" id="UP000216605"/>
    </source>
</evidence>
<dbReference type="OrthoDB" id="1350910at2"/>
<comment type="caution">
    <text evidence="1">The sequence shown here is derived from an EMBL/GenBank/DDBJ whole genome shotgun (WGS) entry which is preliminary data.</text>
</comment>
<accession>A0A255YVT4</accession>
<gene>
    <name evidence="1" type="ORF">CHU92_13045</name>
</gene>
<dbReference type="Proteomes" id="UP000216605">
    <property type="component" value="Unassembled WGS sequence"/>
</dbReference>